<dbReference type="InterPro" id="IPR019887">
    <property type="entry name" value="Tscrpt_reg_AsnC/Lrp_C"/>
</dbReference>
<comment type="caution">
    <text evidence="5">The sequence shown here is derived from an EMBL/GenBank/DDBJ whole genome shotgun (WGS) entry which is preliminary data.</text>
</comment>
<keyword evidence="3" id="KW-0804">Transcription</keyword>
<organism evidence="5 6">
    <name type="scientific">Yinghuangia aomiensis</name>
    <dbReference type="NCBI Taxonomy" id="676205"/>
    <lineage>
        <taxon>Bacteria</taxon>
        <taxon>Bacillati</taxon>
        <taxon>Actinomycetota</taxon>
        <taxon>Actinomycetes</taxon>
        <taxon>Kitasatosporales</taxon>
        <taxon>Streptomycetaceae</taxon>
        <taxon>Yinghuangia</taxon>
    </lineage>
</organism>
<dbReference type="SUPFAM" id="SSF46785">
    <property type="entry name" value="Winged helix' DNA-binding domain"/>
    <property type="match status" value="1"/>
</dbReference>
<evidence type="ECO:0000313" key="5">
    <source>
        <dbReference type="EMBL" id="GAA4949037.1"/>
    </source>
</evidence>
<evidence type="ECO:0000256" key="1">
    <source>
        <dbReference type="ARBA" id="ARBA00023015"/>
    </source>
</evidence>
<dbReference type="PRINTS" id="PR00033">
    <property type="entry name" value="HTHASNC"/>
</dbReference>
<dbReference type="Proteomes" id="UP001500466">
    <property type="component" value="Unassembled WGS sequence"/>
</dbReference>
<dbReference type="PROSITE" id="PS00519">
    <property type="entry name" value="HTH_ASNC_1"/>
    <property type="match status" value="1"/>
</dbReference>
<proteinExistence type="predicted"/>
<evidence type="ECO:0000256" key="2">
    <source>
        <dbReference type="ARBA" id="ARBA00023125"/>
    </source>
</evidence>
<dbReference type="RefSeq" id="WP_345673699.1">
    <property type="nucleotide sequence ID" value="NZ_BAABHS010000002.1"/>
</dbReference>
<dbReference type="InterPro" id="IPR019888">
    <property type="entry name" value="Tscrpt_reg_AsnC-like"/>
</dbReference>
<evidence type="ECO:0000313" key="6">
    <source>
        <dbReference type="Proteomes" id="UP001500466"/>
    </source>
</evidence>
<dbReference type="InterPro" id="IPR000485">
    <property type="entry name" value="AsnC-type_HTH_dom"/>
</dbReference>
<dbReference type="Gene3D" id="3.30.70.920">
    <property type="match status" value="1"/>
</dbReference>
<dbReference type="PANTHER" id="PTHR30154">
    <property type="entry name" value="LEUCINE-RESPONSIVE REGULATORY PROTEIN"/>
    <property type="match status" value="1"/>
</dbReference>
<dbReference type="PROSITE" id="PS50956">
    <property type="entry name" value="HTH_ASNC_2"/>
    <property type="match status" value="1"/>
</dbReference>
<dbReference type="Pfam" id="PF13404">
    <property type="entry name" value="HTH_AsnC-type"/>
    <property type="match status" value="1"/>
</dbReference>
<dbReference type="InterPro" id="IPR036390">
    <property type="entry name" value="WH_DNA-bd_sf"/>
</dbReference>
<name>A0ABP9GNG7_9ACTN</name>
<dbReference type="Pfam" id="PF01037">
    <property type="entry name" value="AsnC_trans_reg"/>
    <property type="match status" value="1"/>
</dbReference>
<protein>
    <submittedName>
        <fullName evidence="5">Lrp/AsnC family transcriptional regulator</fullName>
    </submittedName>
</protein>
<dbReference type="InterPro" id="IPR019885">
    <property type="entry name" value="Tscrpt_reg_HTH_AsnC-type_CS"/>
</dbReference>
<dbReference type="EMBL" id="BAABHS010000002">
    <property type="protein sequence ID" value="GAA4949037.1"/>
    <property type="molecule type" value="Genomic_DNA"/>
</dbReference>
<evidence type="ECO:0000259" key="4">
    <source>
        <dbReference type="PROSITE" id="PS50956"/>
    </source>
</evidence>
<dbReference type="SUPFAM" id="SSF54909">
    <property type="entry name" value="Dimeric alpha+beta barrel"/>
    <property type="match status" value="1"/>
</dbReference>
<dbReference type="InterPro" id="IPR011008">
    <property type="entry name" value="Dimeric_a/b-barrel"/>
</dbReference>
<dbReference type="PANTHER" id="PTHR30154:SF45">
    <property type="entry name" value="TRANSCRIPTIONAL REGULATORY PROTEIN (PROBABLY ASNC-FAMILY)-RELATED"/>
    <property type="match status" value="1"/>
</dbReference>
<dbReference type="Gene3D" id="1.10.10.10">
    <property type="entry name" value="Winged helix-like DNA-binding domain superfamily/Winged helix DNA-binding domain"/>
    <property type="match status" value="1"/>
</dbReference>
<dbReference type="InterPro" id="IPR036388">
    <property type="entry name" value="WH-like_DNA-bd_sf"/>
</dbReference>
<reference evidence="6" key="1">
    <citation type="journal article" date="2019" name="Int. J. Syst. Evol. Microbiol.">
        <title>The Global Catalogue of Microorganisms (GCM) 10K type strain sequencing project: providing services to taxonomists for standard genome sequencing and annotation.</title>
        <authorList>
            <consortium name="The Broad Institute Genomics Platform"/>
            <consortium name="The Broad Institute Genome Sequencing Center for Infectious Disease"/>
            <person name="Wu L."/>
            <person name="Ma J."/>
        </authorList>
    </citation>
    <scope>NUCLEOTIDE SEQUENCE [LARGE SCALE GENOMIC DNA]</scope>
    <source>
        <strain evidence="6">JCM 17986</strain>
    </source>
</reference>
<gene>
    <name evidence="5" type="ORF">GCM10023205_06620</name>
</gene>
<keyword evidence="2" id="KW-0238">DNA-binding</keyword>
<keyword evidence="6" id="KW-1185">Reference proteome</keyword>
<accession>A0ABP9GNG7</accession>
<evidence type="ECO:0000256" key="3">
    <source>
        <dbReference type="ARBA" id="ARBA00023163"/>
    </source>
</evidence>
<keyword evidence="1" id="KW-0805">Transcription regulation</keyword>
<feature type="domain" description="HTH asnC-type" evidence="4">
    <location>
        <begin position="6"/>
        <end position="67"/>
    </location>
</feature>
<dbReference type="SMART" id="SM00344">
    <property type="entry name" value="HTH_ASNC"/>
    <property type="match status" value="1"/>
</dbReference>
<sequence length="151" mass="16500">MGPVPLDDLDEQIVAHLIRDARASYAEIGTGVGLSAPAVKRRVDRLRGTGVIKGFTARIDPHALGWTTEALVEVYCEPRTTPAALLKCLERHPEVVRAETVTGKADAVVRLLAADVRHLETVLERIRLESVVRETHSTVVLSRLLERPGNG</sequence>